<protein>
    <submittedName>
        <fullName evidence="3">Uncharacterized protein</fullName>
    </submittedName>
</protein>
<feature type="region of interest" description="Disordered" evidence="1">
    <location>
        <begin position="368"/>
        <end position="444"/>
    </location>
</feature>
<dbReference type="EMBL" id="CABPSA010000001">
    <property type="protein sequence ID" value="VVD82301.1"/>
    <property type="molecule type" value="Genomic_DNA"/>
</dbReference>
<proteinExistence type="predicted"/>
<keyword evidence="2" id="KW-0732">Signal</keyword>
<feature type="chain" id="PRO_5022983396" evidence="2">
    <location>
        <begin position="24"/>
        <end position="553"/>
    </location>
</feature>
<evidence type="ECO:0000313" key="4">
    <source>
        <dbReference type="Proteomes" id="UP000343335"/>
    </source>
</evidence>
<sequence>MPRTIVALALLTLLSQQPVAAQALPVANFAMNRAIAGVITRIAASRGFAANDARVIATLETISANSTALNVVSTAAGVGMSLAGAPVWLTILVGLGIGGMGTQLIATLGASEVAIGQTYDGSIAVVSKVPQKNPVTLPPYPGVETSPTGEPLFERLRRLRAHVYRTAGCSPERTQVACHQFPLAPSVSTGISVEYSEHAIRIPLNSIAELEELRTRWEFGPGDPDPQLRIIETFDADGEFAGFAERMWTNKHLFCRNAPPSCLEKYEWVTLQLNPDVFRITRDAFRGLNRVRTAKVYPNLDAAVADMNSNILKMPISPKTLAEIIDESWQQAAETANYVGLPYRDTEPVTEEEVEVWIKRNPRKVPYIGDVIEPANPPDDKKVPISPRIRPRQDPNPQIDPETDPQVRPKPVTEPNPDKANDPDEATDPSKNRDKNTDGVQDVNVINRPTVDIGNRVKVEVELGDVPAVAPPKLEEPPTAKMILDPLVGLTSDFNSWTMPSHGGSCPRTTLNVFDHSIPIDAHCEIAERIGPQLRQVMLAAFAVMALLIILSA</sequence>
<name>A0A5E4T4G0_9BURK</name>
<dbReference type="Proteomes" id="UP000343335">
    <property type="component" value="Unassembled WGS sequence"/>
</dbReference>
<dbReference type="AlphaFoldDB" id="A0A5E4T4G0"/>
<evidence type="ECO:0000256" key="2">
    <source>
        <dbReference type="SAM" id="SignalP"/>
    </source>
</evidence>
<feature type="compositionally biased region" description="Basic and acidic residues" evidence="1">
    <location>
        <begin position="416"/>
        <end position="437"/>
    </location>
</feature>
<reference evidence="3 4" key="1">
    <citation type="submission" date="2019-08" db="EMBL/GenBank/DDBJ databases">
        <authorList>
            <person name="Peeters C."/>
        </authorList>
    </citation>
    <scope>NUCLEOTIDE SEQUENCE [LARGE SCALE GENOMIC DNA]</scope>
    <source>
        <strain evidence="3 4">LMG 31010</strain>
    </source>
</reference>
<gene>
    <name evidence="3" type="ORF">PCO31010_01213</name>
</gene>
<accession>A0A5E4T4G0</accession>
<organism evidence="3 4">
    <name type="scientific">Pandoraea commovens</name>
    <dbReference type="NCBI Taxonomy" id="2508289"/>
    <lineage>
        <taxon>Bacteria</taxon>
        <taxon>Pseudomonadati</taxon>
        <taxon>Pseudomonadota</taxon>
        <taxon>Betaproteobacteria</taxon>
        <taxon>Burkholderiales</taxon>
        <taxon>Burkholderiaceae</taxon>
        <taxon>Pandoraea</taxon>
    </lineage>
</organism>
<feature type="signal peptide" evidence="2">
    <location>
        <begin position="1"/>
        <end position="23"/>
    </location>
</feature>
<evidence type="ECO:0000313" key="3">
    <source>
        <dbReference type="EMBL" id="VVD82301.1"/>
    </source>
</evidence>
<evidence type="ECO:0000256" key="1">
    <source>
        <dbReference type="SAM" id="MobiDB-lite"/>
    </source>
</evidence>